<sequence length="107" mass="12084">MARFVRPVPVTGKKRPFSHELSRDSIYPPSPDSERSLQCHLLKTDNHLRTVSSHIASRITSSEAANLLRMLCPMPLVFLQKTQHLEGSAAVSLPLCIFFRKTRCKPT</sequence>
<proteinExistence type="predicted"/>
<reference evidence="2 3" key="1">
    <citation type="journal article" date="2019" name="Sci. Rep.">
        <title>Orb-weaving spider Araneus ventricosus genome elucidates the spidroin gene catalogue.</title>
        <authorList>
            <person name="Kono N."/>
            <person name="Nakamura H."/>
            <person name="Ohtoshi R."/>
            <person name="Moran D.A.P."/>
            <person name="Shinohara A."/>
            <person name="Yoshida Y."/>
            <person name="Fujiwara M."/>
            <person name="Mori M."/>
            <person name="Tomita M."/>
            <person name="Arakawa K."/>
        </authorList>
    </citation>
    <scope>NUCLEOTIDE SEQUENCE [LARGE SCALE GENOMIC DNA]</scope>
</reference>
<dbReference type="AlphaFoldDB" id="A0A4Y2JK97"/>
<feature type="region of interest" description="Disordered" evidence="1">
    <location>
        <begin position="1"/>
        <end position="35"/>
    </location>
</feature>
<accession>A0A4Y2JK97</accession>
<comment type="caution">
    <text evidence="2">The sequence shown here is derived from an EMBL/GenBank/DDBJ whole genome shotgun (WGS) entry which is preliminary data.</text>
</comment>
<evidence type="ECO:0000256" key="1">
    <source>
        <dbReference type="SAM" id="MobiDB-lite"/>
    </source>
</evidence>
<gene>
    <name evidence="2" type="ORF">AVEN_158599_1</name>
</gene>
<name>A0A4Y2JK97_ARAVE</name>
<dbReference type="Proteomes" id="UP000499080">
    <property type="component" value="Unassembled WGS sequence"/>
</dbReference>
<evidence type="ECO:0000313" key="3">
    <source>
        <dbReference type="Proteomes" id="UP000499080"/>
    </source>
</evidence>
<dbReference type="EMBL" id="BGPR01003628">
    <property type="protein sequence ID" value="GBM90520.1"/>
    <property type="molecule type" value="Genomic_DNA"/>
</dbReference>
<evidence type="ECO:0000313" key="2">
    <source>
        <dbReference type="EMBL" id="GBM90520.1"/>
    </source>
</evidence>
<keyword evidence="3" id="KW-1185">Reference proteome</keyword>
<organism evidence="2 3">
    <name type="scientific">Araneus ventricosus</name>
    <name type="common">Orbweaver spider</name>
    <name type="synonym">Epeira ventricosa</name>
    <dbReference type="NCBI Taxonomy" id="182803"/>
    <lineage>
        <taxon>Eukaryota</taxon>
        <taxon>Metazoa</taxon>
        <taxon>Ecdysozoa</taxon>
        <taxon>Arthropoda</taxon>
        <taxon>Chelicerata</taxon>
        <taxon>Arachnida</taxon>
        <taxon>Araneae</taxon>
        <taxon>Araneomorphae</taxon>
        <taxon>Entelegynae</taxon>
        <taxon>Araneoidea</taxon>
        <taxon>Araneidae</taxon>
        <taxon>Araneus</taxon>
    </lineage>
</organism>
<protein>
    <submittedName>
        <fullName evidence="2">Uncharacterized protein</fullName>
    </submittedName>
</protein>